<sequence length="128" mass="13675">MKTRAGGLIAAVLIAVAGVFIAGVFILQKATGGLVPLADHFIQGQGKPEAYYLKAEDHAEKLNNGKYNYTLTGYDASGHKQQIEAEADEKLRPGAFIKVWAYGTKAGSLTEVHEEEIPEGAIAAMKTN</sequence>
<keyword evidence="5" id="KW-1185">Reference proteome</keyword>
<evidence type="ECO:0008006" key="6">
    <source>
        <dbReference type="Google" id="ProtNLM"/>
    </source>
</evidence>
<name>A0A6I7TJK8_9BACI</name>
<reference evidence="3 5" key="2">
    <citation type="submission" date="2019-06" db="EMBL/GenBank/DDBJ databases">
        <title>Genome sequence analysis of &gt;100 Bacillus licheniformis strains suggests intrinsic resistance to this species.</title>
        <authorList>
            <person name="Wels M."/>
            <person name="Siezen R.J."/>
            <person name="Johansen E."/>
            <person name="Stuer-Lauridsen B."/>
            <person name="Bjerre K."/>
            <person name="Nielsen B.K.K."/>
        </authorList>
    </citation>
    <scope>NUCLEOTIDE SEQUENCE [LARGE SCALE GENOMIC DNA]</scope>
    <source>
        <strain evidence="3 5">BAC-15381</strain>
    </source>
</reference>
<dbReference type="SUPFAM" id="SSF159121">
    <property type="entry name" value="BC4932-like"/>
    <property type="match status" value="1"/>
</dbReference>
<dbReference type="Proteomes" id="UP000185604">
    <property type="component" value="Unassembled WGS sequence"/>
</dbReference>
<feature type="transmembrane region" description="Helical" evidence="1">
    <location>
        <begin position="6"/>
        <end position="27"/>
    </location>
</feature>
<keyword evidence="1" id="KW-1133">Transmembrane helix</keyword>
<protein>
    <recommendedName>
        <fullName evidence="6">YxeA family protein</fullName>
    </recommendedName>
</protein>
<dbReference type="AlphaFoldDB" id="A0A6I7TJK8"/>
<dbReference type="Gene3D" id="2.40.50.480">
    <property type="match status" value="1"/>
</dbReference>
<organism evidence="2 4">
    <name type="scientific">Bacillus paralicheniformis</name>
    <dbReference type="NCBI Taxonomy" id="1648923"/>
    <lineage>
        <taxon>Bacteria</taxon>
        <taxon>Bacillati</taxon>
        <taxon>Bacillota</taxon>
        <taxon>Bacilli</taxon>
        <taxon>Bacillales</taxon>
        <taxon>Bacillaceae</taxon>
        <taxon>Bacillus</taxon>
    </lineage>
</organism>
<dbReference type="EMBL" id="LKPO01000008">
    <property type="protein sequence ID" value="OLF95693.1"/>
    <property type="molecule type" value="Genomic_DNA"/>
</dbReference>
<dbReference type="Proteomes" id="UP000429980">
    <property type="component" value="Unassembled WGS sequence"/>
</dbReference>
<proteinExistence type="predicted"/>
<dbReference type="NCBIfam" id="TIGR01655">
    <property type="entry name" value="yxeA_fam"/>
    <property type="match status" value="1"/>
</dbReference>
<dbReference type="InterPro" id="IPR036166">
    <property type="entry name" value="YxeA-like_sf"/>
</dbReference>
<evidence type="ECO:0000256" key="1">
    <source>
        <dbReference type="SAM" id="Phobius"/>
    </source>
</evidence>
<dbReference type="PANTHER" id="PTHR36433">
    <property type="entry name" value="HYPOTHETICAL CYTOSOLIC PROTEIN"/>
    <property type="match status" value="1"/>
</dbReference>
<comment type="caution">
    <text evidence="2">The sequence shown here is derived from an EMBL/GenBank/DDBJ whole genome shotgun (WGS) entry which is preliminary data.</text>
</comment>
<evidence type="ECO:0000313" key="2">
    <source>
        <dbReference type="EMBL" id="OLF95693.1"/>
    </source>
</evidence>
<evidence type="ECO:0000313" key="4">
    <source>
        <dbReference type="Proteomes" id="UP000185604"/>
    </source>
</evidence>
<evidence type="ECO:0000313" key="3">
    <source>
        <dbReference type="EMBL" id="TWL34355.1"/>
    </source>
</evidence>
<gene>
    <name evidence="2" type="ORF">B4121_1255</name>
    <name evidence="3" type="ORF">CHCC15381_4639</name>
</gene>
<keyword evidence="1" id="KW-0472">Membrane</keyword>
<evidence type="ECO:0000313" key="5">
    <source>
        <dbReference type="Proteomes" id="UP000429980"/>
    </source>
</evidence>
<dbReference type="PANTHER" id="PTHR36433:SF2">
    <property type="entry name" value="YXEA FAMILY PROTEIN"/>
    <property type="match status" value="1"/>
</dbReference>
<dbReference type="RefSeq" id="WP_020453568.1">
    <property type="nucleotide sequence ID" value="NZ_AP023088.1"/>
</dbReference>
<dbReference type="InterPro" id="IPR006542">
    <property type="entry name" value="DUF1093"/>
</dbReference>
<dbReference type="EMBL" id="NILF01000065">
    <property type="protein sequence ID" value="TWL34355.1"/>
    <property type="molecule type" value="Genomic_DNA"/>
</dbReference>
<accession>A0A6I7TJK8</accession>
<reference evidence="2 4" key="1">
    <citation type="journal article" date="2016" name="Front. Microbiol.">
        <title>High-Level Heat Resistance of Spores of Bacillus amyloliquefaciens and Bacillus licheniformis Results from the Presence of a spoVA Operon in a Tn1546 Transposon.</title>
        <authorList>
            <person name="Berendsen E.M."/>
            <person name="Koning R.A."/>
            <person name="Boekhorst J."/>
            <person name="de Jong A."/>
            <person name="Kuipers O.P."/>
            <person name="Wells-Bennik M.H."/>
        </authorList>
    </citation>
    <scope>NUCLEOTIDE SEQUENCE [LARGE SCALE GENOMIC DNA]</scope>
    <source>
        <strain evidence="2 4">B4121</strain>
    </source>
</reference>
<dbReference type="Pfam" id="PF06486">
    <property type="entry name" value="DUF1093"/>
    <property type="match status" value="1"/>
</dbReference>
<keyword evidence="1" id="KW-0812">Transmembrane</keyword>